<dbReference type="OrthoDB" id="416454at2759"/>
<organism evidence="1 2">
    <name type="scientific">Hirundo rustica rustica</name>
    <dbReference type="NCBI Taxonomy" id="333673"/>
    <lineage>
        <taxon>Eukaryota</taxon>
        <taxon>Metazoa</taxon>
        <taxon>Chordata</taxon>
        <taxon>Craniata</taxon>
        <taxon>Vertebrata</taxon>
        <taxon>Euteleostomi</taxon>
        <taxon>Archelosauria</taxon>
        <taxon>Archosauria</taxon>
        <taxon>Dinosauria</taxon>
        <taxon>Saurischia</taxon>
        <taxon>Theropoda</taxon>
        <taxon>Coelurosauria</taxon>
        <taxon>Aves</taxon>
        <taxon>Neognathae</taxon>
        <taxon>Neoaves</taxon>
        <taxon>Telluraves</taxon>
        <taxon>Australaves</taxon>
        <taxon>Passeriformes</taxon>
        <taxon>Sylvioidea</taxon>
        <taxon>Hirundinidae</taxon>
        <taxon>Hirundo</taxon>
    </lineage>
</organism>
<name>A0A3M0L2P2_HIRRU</name>
<reference evidence="1 2" key="1">
    <citation type="submission" date="2018-07" db="EMBL/GenBank/DDBJ databases">
        <title>A high quality draft genome assembly of the barn swallow (H. rustica rustica).</title>
        <authorList>
            <person name="Formenti G."/>
            <person name="Chiara M."/>
            <person name="Poveda L."/>
            <person name="Francoijs K.-J."/>
            <person name="Bonisoli-Alquati A."/>
            <person name="Canova L."/>
            <person name="Gianfranceschi L."/>
            <person name="Horner D.S."/>
            <person name="Saino N."/>
        </authorList>
    </citation>
    <scope>NUCLEOTIDE SEQUENCE [LARGE SCALE GENOMIC DNA]</scope>
    <source>
        <strain evidence="1">Chelidonia</strain>
        <tissue evidence="1">Blood</tissue>
    </source>
</reference>
<evidence type="ECO:0000313" key="2">
    <source>
        <dbReference type="Proteomes" id="UP000269221"/>
    </source>
</evidence>
<accession>A0A3M0L2P2</accession>
<sequence length="149" mass="15841">MACKVRLEATKGSQKAGRTAWGARGQGISRRYTHCSRIHLVQVDPCGHSSCKLSSGLTGAQAKERGCDLLTFCVTKGWGPGAGQGTGHAETAGANDPKVSCAWTVNIFIHDLDEAIVSTSSKFTGITKLGGSVDLLEGRRALQRERLDR</sequence>
<dbReference type="EMBL" id="QRBI01000095">
    <property type="protein sequence ID" value="RMC19376.1"/>
    <property type="molecule type" value="Genomic_DNA"/>
</dbReference>
<protein>
    <submittedName>
        <fullName evidence="1">Uncharacterized protein</fullName>
    </submittedName>
</protein>
<proteinExistence type="predicted"/>
<gene>
    <name evidence="1" type="ORF">DUI87_03986</name>
</gene>
<keyword evidence="2" id="KW-1185">Reference proteome</keyword>
<evidence type="ECO:0000313" key="1">
    <source>
        <dbReference type="EMBL" id="RMC19376.1"/>
    </source>
</evidence>
<comment type="caution">
    <text evidence="1">The sequence shown here is derived from an EMBL/GenBank/DDBJ whole genome shotgun (WGS) entry which is preliminary data.</text>
</comment>
<dbReference type="AlphaFoldDB" id="A0A3M0L2P2"/>
<dbReference type="Proteomes" id="UP000269221">
    <property type="component" value="Unassembled WGS sequence"/>
</dbReference>